<dbReference type="SUPFAM" id="SSF54637">
    <property type="entry name" value="Thioesterase/thiol ester dehydrase-isomerase"/>
    <property type="match status" value="1"/>
</dbReference>
<dbReference type="AlphaFoldDB" id="A0A7J9UVX4"/>
<evidence type="ECO:0000313" key="1">
    <source>
        <dbReference type="EMBL" id="MPV88769.1"/>
    </source>
</evidence>
<organism evidence="1 2">
    <name type="scientific">Georgenia ruanii</name>
    <dbReference type="NCBI Taxonomy" id="348442"/>
    <lineage>
        <taxon>Bacteria</taxon>
        <taxon>Bacillati</taxon>
        <taxon>Actinomycetota</taxon>
        <taxon>Actinomycetes</taxon>
        <taxon>Micrococcales</taxon>
        <taxon>Bogoriellaceae</taxon>
        <taxon>Georgenia</taxon>
    </lineage>
</organism>
<dbReference type="RefSeq" id="WP_152231434.1">
    <property type="nucleotide sequence ID" value="NZ_BAAAOT010000005.1"/>
</dbReference>
<protein>
    <recommendedName>
        <fullName evidence="3">Thioesterase family protein</fullName>
    </recommendedName>
</protein>
<dbReference type="OrthoDB" id="5495835at2"/>
<keyword evidence="2" id="KW-1185">Reference proteome</keyword>
<dbReference type="EMBL" id="WHPD01001904">
    <property type="protein sequence ID" value="MPV88769.1"/>
    <property type="molecule type" value="Genomic_DNA"/>
</dbReference>
<evidence type="ECO:0000313" key="2">
    <source>
        <dbReference type="Proteomes" id="UP000429644"/>
    </source>
</evidence>
<comment type="caution">
    <text evidence="1">The sequence shown here is derived from an EMBL/GenBank/DDBJ whole genome shotgun (WGS) entry which is preliminary data.</text>
</comment>
<reference evidence="1 2" key="1">
    <citation type="submission" date="2019-10" db="EMBL/GenBank/DDBJ databases">
        <title>Georgenia wutianyii sp. nov. and Georgenia yuyongxinii sp. nov. isolated from plateau pika (Ochotona curzoniae) in the Qinghai-Tibet plateau of China.</title>
        <authorList>
            <person name="Tian Z."/>
        </authorList>
    </citation>
    <scope>NUCLEOTIDE SEQUENCE [LARGE SCALE GENOMIC DNA]</scope>
    <source>
        <strain evidence="1 2">JCM 15130</strain>
    </source>
</reference>
<evidence type="ECO:0008006" key="3">
    <source>
        <dbReference type="Google" id="ProtNLM"/>
    </source>
</evidence>
<dbReference type="InterPro" id="IPR029069">
    <property type="entry name" value="HotDog_dom_sf"/>
</dbReference>
<dbReference type="Gene3D" id="3.10.129.10">
    <property type="entry name" value="Hotdog Thioesterase"/>
    <property type="match status" value="1"/>
</dbReference>
<proteinExistence type="predicted"/>
<dbReference type="Proteomes" id="UP000429644">
    <property type="component" value="Unassembled WGS sequence"/>
</dbReference>
<gene>
    <name evidence="1" type="ORF">GB882_08825</name>
</gene>
<name>A0A7J9UVX4_9MICO</name>
<accession>A0A7J9UVX4</accession>
<sequence length="246" mass="24984">MSAPVLDRVSTPFVVPARFCGPPASGNGGWVSGHAAGLLTEPGGPAVSVRLLSPPPLDTAMEVRRDDAGIEVLDGPHGVLRAGPATGPLAGDVPGPVGYAEAVAAAGGFPGLHDHPFPGCFVCGTDRDPADGLALRPGPTDGGSVFAAAWVPRESSVEMAWAALDCPGAWALGFAGRPMVLGTMTAQVRELPEVGAAHVVVAWPQGVVGRKHHSGTALYTEDGRLLARADAIWIAVDPALVRPARG</sequence>